<organism evidence="3 4">
    <name type="scientific">Frateuria aurantia (strain ATCC 33424 / DSM 6220 / KCTC 2777 / LMG 1558 / NBRC 3245 / NCIMB 13370)</name>
    <name type="common">Acetobacter aurantius</name>
    <dbReference type="NCBI Taxonomy" id="767434"/>
    <lineage>
        <taxon>Bacteria</taxon>
        <taxon>Pseudomonadati</taxon>
        <taxon>Pseudomonadota</taxon>
        <taxon>Gammaproteobacteria</taxon>
        <taxon>Lysobacterales</taxon>
        <taxon>Rhodanobacteraceae</taxon>
        <taxon>Frateuria</taxon>
    </lineage>
</organism>
<dbReference type="eggNOG" id="COG4260">
    <property type="taxonomic scope" value="Bacteria"/>
</dbReference>
<dbReference type="EMBL" id="CP003350">
    <property type="protein sequence ID" value="AFC85887.1"/>
    <property type="molecule type" value="Genomic_DNA"/>
</dbReference>
<sequence length="200" mass="22110">MRTDSTLGLEGVPAKAFSYITSMLVPGESVRASTVQRRIFAITHRRALLAATTGRIIGMTRGLFGGFTPTDIRWQDVKDANIRVGIFSSSVIIRHLTQPDLASGGVVVTYRIDGLRKAEAQEVYRMAQAQEQSWREKRRHRELEEMRAKSGGFQGGFGSSQPATDPDPAARLKNAKEMLDQGLISDSEYETIKARVIGEL</sequence>
<dbReference type="AlphaFoldDB" id="H8L643"/>
<evidence type="ECO:0000313" key="3">
    <source>
        <dbReference type="EMBL" id="AFC85887.1"/>
    </source>
</evidence>
<name>H8L643_FRAAD</name>
<proteinExistence type="predicted"/>
<evidence type="ECO:0000256" key="1">
    <source>
        <dbReference type="SAM" id="MobiDB-lite"/>
    </source>
</evidence>
<dbReference type="Pfam" id="PF14470">
    <property type="entry name" value="bPH_3"/>
    <property type="match status" value="1"/>
</dbReference>
<reference evidence="3" key="1">
    <citation type="submission" date="2012-02" db="EMBL/GenBank/DDBJ databases">
        <title>The complete genome of Frateuria aurantia DSM 6220.</title>
        <authorList>
            <consortium name="US DOE Joint Genome Institute (JGI-PGF)"/>
            <person name="Lucas S."/>
            <person name="Copeland A."/>
            <person name="Lapidus A."/>
            <person name="Glavina del Rio T."/>
            <person name="Dalin E."/>
            <person name="Tice H."/>
            <person name="Bruce D."/>
            <person name="Goodwin L."/>
            <person name="Pitluck S."/>
            <person name="Peters L."/>
            <person name="Ovchinnikova G."/>
            <person name="Teshima H."/>
            <person name="Kyrpides N."/>
            <person name="Mavromatis K."/>
            <person name="Ivanova N."/>
            <person name="Brettin T."/>
            <person name="Detter J.C."/>
            <person name="Han C."/>
            <person name="Larimer F."/>
            <person name="Land M."/>
            <person name="Hauser L."/>
            <person name="Markowitz V."/>
            <person name="Cheng J.-F."/>
            <person name="Hugenholtz P."/>
            <person name="Woyke T."/>
            <person name="Wu D."/>
            <person name="Brambilla E."/>
            <person name="Klenk H.-P."/>
            <person name="Eisen J.A."/>
        </authorList>
    </citation>
    <scope>NUCLEOTIDE SEQUENCE</scope>
    <source>
        <strain evidence="3">DSM 6220</strain>
    </source>
</reference>
<dbReference type="InterPro" id="IPR039519">
    <property type="entry name" value="YokE-like_PH"/>
</dbReference>
<feature type="region of interest" description="Disordered" evidence="1">
    <location>
        <begin position="130"/>
        <end position="171"/>
    </location>
</feature>
<dbReference type="KEGG" id="fau:Fraau_1464"/>
<evidence type="ECO:0000259" key="2">
    <source>
        <dbReference type="Pfam" id="PF14470"/>
    </source>
</evidence>
<dbReference type="HOGENOM" id="CLU_1292490_0_0_6"/>
<accession>H8L643</accession>
<evidence type="ECO:0000313" key="4">
    <source>
        <dbReference type="Proteomes" id="UP000005234"/>
    </source>
</evidence>
<keyword evidence="4" id="KW-1185">Reference proteome</keyword>
<protein>
    <recommendedName>
        <fullName evidence="2">YokE-like PH domain-containing protein</fullName>
    </recommendedName>
</protein>
<dbReference type="STRING" id="767434.Fraau_1464"/>
<dbReference type="RefSeq" id="WP_014402892.1">
    <property type="nucleotide sequence ID" value="NC_017033.1"/>
</dbReference>
<dbReference type="OrthoDB" id="9764015at2"/>
<gene>
    <name evidence="3" type="ordered locus">Fraau_1464</name>
</gene>
<feature type="domain" description="YokE-like PH" evidence="2">
    <location>
        <begin position="26"/>
        <end position="97"/>
    </location>
</feature>
<dbReference type="Proteomes" id="UP000005234">
    <property type="component" value="Chromosome"/>
</dbReference>